<organism evidence="2 3">
    <name type="scientific">Turneriella parva (strain ATCC BAA-1111 / DSM 21527 / NCTC 11395 / H)</name>
    <name type="common">Leptospira parva</name>
    <dbReference type="NCBI Taxonomy" id="869212"/>
    <lineage>
        <taxon>Bacteria</taxon>
        <taxon>Pseudomonadati</taxon>
        <taxon>Spirochaetota</taxon>
        <taxon>Spirochaetia</taxon>
        <taxon>Leptospirales</taxon>
        <taxon>Leptospiraceae</taxon>
        <taxon>Turneriella</taxon>
    </lineage>
</organism>
<reference evidence="2 3" key="1">
    <citation type="submission" date="2012-06" db="EMBL/GenBank/DDBJ databases">
        <title>The complete chromosome of genome of Turneriella parva DSM 21527.</title>
        <authorList>
            <consortium name="US DOE Joint Genome Institute (JGI-PGF)"/>
            <person name="Lucas S."/>
            <person name="Han J."/>
            <person name="Lapidus A."/>
            <person name="Bruce D."/>
            <person name="Goodwin L."/>
            <person name="Pitluck S."/>
            <person name="Peters L."/>
            <person name="Kyrpides N."/>
            <person name="Mavromatis K."/>
            <person name="Ivanova N."/>
            <person name="Mikhailova N."/>
            <person name="Chertkov O."/>
            <person name="Detter J.C."/>
            <person name="Tapia R."/>
            <person name="Han C."/>
            <person name="Land M."/>
            <person name="Hauser L."/>
            <person name="Markowitz V."/>
            <person name="Cheng J.-F."/>
            <person name="Hugenholtz P."/>
            <person name="Woyke T."/>
            <person name="Wu D."/>
            <person name="Gronow S."/>
            <person name="Wellnitz S."/>
            <person name="Brambilla E."/>
            <person name="Klenk H.-P."/>
            <person name="Eisen J.A."/>
        </authorList>
    </citation>
    <scope>NUCLEOTIDE SEQUENCE [LARGE SCALE GENOMIC DNA]</scope>
    <source>
        <strain evidence="3">ATCC BAA-1111 / DSM 21527 / NCTC 11395 / H</strain>
    </source>
</reference>
<dbReference type="KEGG" id="tpx:Turpa_0786"/>
<keyword evidence="1" id="KW-0812">Transmembrane</keyword>
<accession>I4B2D0</accession>
<dbReference type="Proteomes" id="UP000006048">
    <property type="component" value="Chromosome"/>
</dbReference>
<feature type="transmembrane region" description="Helical" evidence="1">
    <location>
        <begin position="6"/>
        <end position="27"/>
    </location>
</feature>
<keyword evidence="1" id="KW-1133">Transmembrane helix</keyword>
<dbReference type="AlphaFoldDB" id="I4B2D0"/>
<dbReference type="EMBL" id="CP002959">
    <property type="protein sequence ID" value="AFM11437.1"/>
    <property type="molecule type" value="Genomic_DNA"/>
</dbReference>
<protein>
    <submittedName>
        <fullName evidence="2">Uncharacterized protein</fullName>
    </submittedName>
</protein>
<keyword evidence="1" id="KW-0472">Membrane</keyword>
<gene>
    <name evidence="2" type="ordered locus">Turpa_0786</name>
</gene>
<sequence length="63" mass="6673">MISLLMPFWFIIAIFSPALLLFFFVGIQSGAKAPVKAKAPTGQMHMSALPVADGPGSEAKQPV</sequence>
<keyword evidence="3" id="KW-1185">Reference proteome</keyword>
<name>I4B2D0_TURPD</name>
<proteinExistence type="predicted"/>
<evidence type="ECO:0000313" key="2">
    <source>
        <dbReference type="EMBL" id="AFM11437.1"/>
    </source>
</evidence>
<dbReference type="HOGENOM" id="CLU_2884654_0_0_12"/>
<evidence type="ECO:0000256" key="1">
    <source>
        <dbReference type="SAM" id="Phobius"/>
    </source>
</evidence>
<evidence type="ECO:0000313" key="3">
    <source>
        <dbReference type="Proteomes" id="UP000006048"/>
    </source>
</evidence>
<dbReference type="RefSeq" id="WP_014801955.1">
    <property type="nucleotide sequence ID" value="NC_018020.1"/>
</dbReference>
<dbReference type="STRING" id="869212.Turpa_0786"/>